<dbReference type="SUPFAM" id="SSF52172">
    <property type="entry name" value="CheY-like"/>
    <property type="match status" value="1"/>
</dbReference>
<dbReference type="PANTHER" id="PTHR44591">
    <property type="entry name" value="STRESS RESPONSE REGULATOR PROTEIN 1"/>
    <property type="match status" value="1"/>
</dbReference>
<protein>
    <recommendedName>
        <fullName evidence="3">Response regulatory domain-containing protein</fullName>
    </recommendedName>
</protein>
<keyword evidence="1 2" id="KW-0597">Phosphoprotein</keyword>
<feature type="domain" description="Response regulatory" evidence="3">
    <location>
        <begin position="30"/>
        <end position="117"/>
    </location>
</feature>
<evidence type="ECO:0000259" key="3">
    <source>
        <dbReference type="PROSITE" id="PS50110"/>
    </source>
</evidence>
<dbReference type="Gene3D" id="3.40.50.2300">
    <property type="match status" value="1"/>
</dbReference>
<dbReference type="PROSITE" id="PS50110">
    <property type="entry name" value="RESPONSE_REGULATORY"/>
    <property type="match status" value="1"/>
</dbReference>
<feature type="modified residue" description="4-aspartylphosphate" evidence="2">
    <location>
        <position position="79"/>
    </location>
</feature>
<name>A0ABN3A8M5_9ACTN</name>
<gene>
    <name evidence="4" type="ORF">GCM10009844_43530</name>
</gene>
<proteinExistence type="predicted"/>
<dbReference type="InterPro" id="IPR050595">
    <property type="entry name" value="Bact_response_regulator"/>
</dbReference>
<dbReference type="Proteomes" id="UP001501771">
    <property type="component" value="Unassembled WGS sequence"/>
</dbReference>
<dbReference type="RefSeq" id="WP_344157749.1">
    <property type="nucleotide sequence ID" value="NZ_BAAAQR010000018.1"/>
</dbReference>
<accession>A0ABN3A8M5</accession>
<evidence type="ECO:0000256" key="2">
    <source>
        <dbReference type="PROSITE-ProRule" id="PRU00169"/>
    </source>
</evidence>
<evidence type="ECO:0000313" key="5">
    <source>
        <dbReference type="Proteomes" id="UP001501771"/>
    </source>
</evidence>
<keyword evidence="5" id="KW-1185">Reference proteome</keyword>
<dbReference type="InterPro" id="IPR011006">
    <property type="entry name" value="CheY-like_superfamily"/>
</dbReference>
<dbReference type="Pfam" id="PF00072">
    <property type="entry name" value="Response_reg"/>
    <property type="match status" value="1"/>
</dbReference>
<evidence type="ECO:0000313" key="4">
    <source>
        <dbReference type="EMBL" id="GAA2155861.1"/>
    </source>
</evidence>
<dbReference type="InterPro" id="IPR001789">
    <property type="entry name" value="Sig_transdc_resp-reg_receiver"/>
</dbReference>
<organism evidence="4 5">
    <name type="scientific">Nocardioides koreensis</name>
    <dbReference type="NCBI Taxonomy" id="433651"/>
    <lineage>
        <taxon>Bacteria</taxon>
        <taxon>Bacillati</taxon>
        <taxon>Actinomycetota</taxon>
        <taxon>Actinomycetes</taxon>
        <taxon>Propionibacteriales</taxon>
        <taxon>Nocardioidaceae</taxon>
        <taxon>Nocardioides</taxon>
    </lineage>
</organism>
<dbReference type="EMBL" id="BAAAQR010000018">
    <property type="protein sequence ID" value="GAA2155861.1"/>
    <property type="molecule type" value="Genomic_DNA"/>
</dbReference>
<reference evidence="4 5" key="1">
    <citation type="journal article" date="2019" name="Int. J. Syst. Evol. Microbiol.">
        <title>The Global Catalogue of Microorganisms (GCM) 10K type strain sequencing project: providing services to taxonomists for standard genome sequencing and annotation.</title>
        <authorList>
            <consortium name="The Broad Institute Genomics Platform"/>
            <consortium name="The Broad Institute Genome Sequencing Center for Infectious Disease"/>
            <person name="Wu L."/>
            <person name="Ma J."/>
        </authorList>
    </citation>
    <scope>NUCLEOTIDE SEQUENCE [LARGE SCALE GENOMIC DNA]</scope>
    <source>
        <strain evidence="4 5">JCM 16022</strain>
    </source>
</reference>
<dbReference type="PANTHER" id="PTHR44591:SF3">
    <property type="entry name" value="RESPONSE REGULATORY DOMAIN-CONTAINING PROTEIN"/>
    <property type="match status" value="1"/>
</dbReference>
<sequence>MLLLDGAAGVTSLVSGVVDRVVARRREMARVMVVDEDVTVREVVTSYLRADRHEAVESGDGEEALRMYRDRPVDLVVLDLALPGIDGREVPGDCARSATCPSSCSVRSAGNGIVWPA</sequence>
<evidence type="ECO:0000256" key="1">
    <source>
        <dbReference type="ARBA" id="ARBA00022553"/>
    </source>
</evidence>
<comment type="caution">
    <text evidence="4">The sequence shown here is derived from an EMBL/GenBank/DDBJ whole genome shotgun (WGS) entry which is preliminary data.</text>
</comment>